<evidence type="ECO:0000313" key="1">
    <source>
        <dbReference type="EMBL" id="OGF30739.1"/>
    </source>
</evidence>
<protein>
    <recommendedName>
        <fullName evidence="3">HTH arsR-type domain-containing protein</fullName>
    </recommendedName>
</protein>
<evidence type="ECO:0008006" key="3">
    <source>
        <dbReference type="Google" id="ProtNLM"/>
    </source>
</evidence>
<proteinExistence type="predicted"/>
<dbReference type="EMBL" id="MFFY01000039">
    <property type="protein sequence ID" value="OGF30739.1"/>
    <property type="molecule type" value="Genomic_DNA"/>
</dbReference>
<reference evidence="1 2" key="1">
    <citation type="journal article" date="2016" name="Nat. Commun.">
        <title>Thousands of microbial genomes shed light on interconnected biogeochemical processes in an aquifer system.</title>
        <authorList>
            <person name="Anantharaman K."/>
            <person name="Brown C.T."/>
            <person name="Hug L.A."/>
            <person name="Sharon I."/>
            <person name="Castelle C.J."/>
            <person name="Probst A.J."/>
            <person name="Thomas B.C."/>
            <person name="Singh A."/>
            <person name="Wilkins M.J."/>
            <person name="Karaoz U."/>
            <person name="Brodie E.L."/>
            <person name="Williams K.H."/>
            <person name="Hubbard S.S."/>
            <person name="Banfield J.F."/>
        </authorList>
    </citation>
    <scope>NUCLEOTIDE SEQUENCE [LARGE SCALE GENOMIC DNA]</scope>
</reference>
<gene>
    <name evidence="1" type="ORF">A3H09_00985</name>
</gene>
<comment type="caution">
    <text evidence="1">The sequence shown here is derived from an EMBL/GenBank/DDBJ whole genome shotgun (WGS) entry which is preliminary data.</text>
</comment>
<evidence type="ECO:0000313" key="2">
    <source>
        <dbReference type="Proteomes" id="UP000176915"/>
    </source>
</evidence>
<name>A0A1F5SVT9_9BACT</name>
<accession>A0A1F5SVT9</accession>
<sequence length="224" mass="25374">MLEKLFGSKARVKILKLFLIHPHEKYYIRQLSRNLKLQLNSVRRELENLENFGILISDAKEKNEATAMSKAEPAADQALFGPAGAPAGQPARPGASGQEKKYYRANSGFVLFDEIKALIVKAQILYEKDFVRKLQSIGKVKLLVLTGIFVNNPITMIDILLVGKVNKIKLVRLIKELETELGREINFTVFNPVEFKYRRDITDIFLYGILEGKKLVIIDEVGLT</sequence>
<dbReference type="Proteomes" id="UP000176915">
    <property type="component" value="Unassembled WGS sequence"/>
</dbReference>
<organism evidence="1 2">
    <name type="scientific">Candidatus Falkowbacteria bacterium RIFCSPLOWO2_12_FULL_45_13</name>
    <dbReference type="NCBI Taxonomy" id="1797991"/>
    <lineage>
        <taxon>Bacteria</taxon>
        <taxon>Candidatus Falkowiibacteriota</taxon>
    </lineage>
</organism>
<dbReference type="AlphaFoldDB" id="A0A1F5SVT9"/>